<sequence>MAPLQPIDVKEPGDDEPLLRRSQNFPAYKTLAEEDIALWTIADEQQEITRNTIANKENNVYKVDGKNY</sequence>
<evidence type="ECO:0000313" key="3">
    <source>
        <dbReference type="Proteomes" id="UP001054945"/>
    </source>
</evidence>
<evidence type="ECO:0000256" key="1">
    <source>
        <dbReference type="SAM" id="MobiDB-lite"/>
    </source>
</evidence>
<reference evidence="2 3" key="1">
    <citation type="submission" date="2021-06" db="EMBL/GenBank/DDBJ databases">
        <title>Caerostris extrusa draft genome.</title>
        <authorList>
            <person name="Kono N."/>
            <person name="Arakawa K."/>
        </authorList>
    </citation>
    <scope>NUCLEOTIDE SEQUENCE [LARGE SCALE GENOMIC DNA]</scope>
</reference>
<feature type="region of interest" description="Disordered" evidence="1">
    <location>
        <begin position="1"/>
        <end position="21"/>
    </location>
</feature>
<proteinExistence type="predicted"/>
<protein>
    <submittedName>
        <fullName evidence="2">Uncharacterized protein</fullName>
    </submittedName>
</protein>
<dbReference type="EMBL" id="BPLR01001010">
    <property type="protein sequence ID" value="GIY99146.1"/>
    <property type="molecule type" value="Genomic_DNA"/>
</dbReference>
<accession>A0AAV4XVS7</accession>
<dbReference type="Proteomes" id="UP001054945">
    <property type="component" value="Unassembled WGS sequence"/>
</dbReference>
<dbReference type="AlphaFoldDB" id="A0AAV4XVS7"/>
<keyword evidence="3" id="KW-1185">Reference proteome</keyword>
<evidence type="ECO:0000313" key="2">
    <source>
        <dbReference type="EMBL" id="GIY99146.1"/>
    </source>
</evidence>
<comment type="caution">
    <text evidence="2">The sequence shown here is derived from an EMBL/GenBank/DDBJ whole genome shotgun (WGS) entry which is preliminary data.</text>
</comment>
<gene>
    <name evidence="2" type="ORF">CEXT_629881</name>
</gene>
<organism evidence="2 3">
    <name type="scientific">Caerostris extrusa</name>
    <name type="common">Bark spider</name>
    <name type="synonym">Caerostris bankana</name>
    <dbReference type="NCBI Taxonomy" id="172846"/>
    <lineage>
        <taxon>Eukaryota</taxon>
        <taxon>Metazoa</taxon>
        <taxon>Ecdysozoa</taxon>
        <taxon>Arthropoda</taxon>
        <taxon>Chelicerata</taxon>
        <taxon>Arachnida</taxon>
        <taxon>Araneae</taxon>
        <taxon>Araneomorphae</taxon>
        <taxon>Entelegynae</taxon>
        <taxon>Araneoidea</taxon>
        <taxon>Araneidae</taxon>
        <taxon>Caerostris</taxon>
    </lineage>
</organism>
<name>A0AAV4XVS7_CAEEX</name>